<proteinExistence type="predicted"/>
<accession>A0A2W5Q8F6</accession>
<sequence length="281" mass="32082">MFNTPLLGRLELTDKEVDGVLNPFRPEFQYITGGVVDIYDLKNTIADSFAWLNENATGRWHLDDKWDPMFPPLNIYIERKTDQDKFIEKFGTLFDYKPKSDERLIAVCQHLGLLVNPKDALQAWVKENEAFQQERVKQKGGDIYRLKFRSKSLEEKYLASFPEWAELKQGDTYHLPAADVSLTMMGMSARQCEFSWTVGGYRVKGEESLDLMKEAWGPYIDDVSIDGEGEAMVKITLPEPANQEAVLARYKSYLNGEIEWDDVVKPAATTPAPKPPEPSAF</sequence>
<dbReference type="Proteomes" id="UP000249417">
    <property type="component" value="Unassembled WGS sequence"/>
</dbReference>
<reference evidence="1 2" key="1">
    <citation type="submission" date="2017-08" db="EMBL/GenBank/DDBJ databases">
        <title>Infants hospitalized years apart are colonized by the same room-sourced microbial strains.</title>
        <authorList>
            <person name="Brooks B."/>
            <person name="Olm M.R."/>
            <person name="Firek B.A."/>
            <person name="Baker R."/>
            <person name="Thomas B.C."/>
            <person name="Morowitz M.J."/>
            <person name="Banfield J.F."/>
        </authorList>
    </citation>
    <scope>NUCLEOTIDE SEQUENCE [LARGE SCALE GENOMIC DNA]</scope>
    <source>
        <strain evidence="1">S2_005_002_R2_29</strain>
    </source>
</reference>
<dbReference type="EMBL" id="QFQB01000010">
    <property type="protein sequence ID" value="PZQ47690.1"/>
    <property type="molecule type" value="Genomic_DNA"/>
</dbReference>
<organism evidence="1 2">
    <name type="scientific">Micavibrio aeruginosavorus</name>
    <dbReference type="NCBI Taxonomy" id="349221"/>
    <lineage>
        <taxon>Bacteria</taxon>
        <taxon>Pseudomonadati</taxon>
        <taxon>Bdellovibrionota</taxon>
        <taxon>Bdellovibrionia</taxon>
        <taxon>Bdellovibrionales</taxon>
        <taxon>Pseudobdellovibrionaceae</taxon>
        <taxon>Micavibrio</taxon>
    </lineage>
</organism>
<comment type="caution">
    <text evidence="1">The sequence shown here is derived from an EMBL/GenBank/DDBJ whole genome shotgun (WGS) entry which is preliminary data.</text>
</comment>
<evidence type="ECO:0000313" key="1">
    <source>
        <dbReference type="EMBL" id="PZQ47690.1"/>
    </source>
</evidence>
<name>A0A2W5Q8F6_9BACT</name>
<gene>
    <name evidence="1" type="ORF">DI551_02705</name>
</gene>
<evidence type="ECO:0000313" key="2">
    <source>
        <dbReference type="Proteomes" id="UP000249417"/>
    </source>
</evidence>
<protein>
    <submittedName>
        <fullName evidence="1">Uncharacterized protein</fullName>
    </submittedName>
</protein>
<dbReference type="AlphaFoldDB" id="A0A2W5Q8F6"/>